<reference evidence="2 3" key="1">
    <citation type="submission" date="2016-09" db="EMBL/GenBank/DDBJ databases">
        <title>Extensive genetic diversity and differential bi-allelic expression allows diatom success in the polar Southern Ocean.</title>
        <authorList>
            <consortium name="DOE Joint Genome Institute"/>
            <person name="Mock T."/>
            <person name="Otillar R.P."/>
            <person name="Strauss J."/>
            <person name="Dupont C."/>
            <person name="Frickenhaus S."/>
            <person name="Maumus F."/>
            <person name="Mcmullan M."/>
            <person name="Sanges R."/>
            <person name="Schmutz J."/>
            <person name="Toseland A."/>
            <person name="Valas R."/>
            <person name="Veluchamy A."/>
            <person name="Ward B.J."/>
            <person name="Allen A."/>
            <person name="Barry K."/>
            <person name="Falciatore A."/>
            <person name="Ferrante M."/>
            <person name="Fortunato A.E."/>
            <person name="Gloeckner G."/>
            <person name="Gruber A."/>
            <person name="Hipkin R."/>
            <person name="Janech M."/>
            <person name="Kroth P."/>
            <person name="Leese F."/>
            <person name="Lindquist E."/>
            <person name="Lyon B.R."/>
            <person name="Martin J."/>
            <person name="Mayer C."/>
            <person name="Parker M."/>
            <person name="Quesneville H."/>
            <person name="Raymond J."/>
            <person name="Uhlig C."/>
            <person name="Valentin K.U."/>
            <person name="Worden A.Z."/>
            <person name="Armbrust E.V."/>
            <person name="Bowler C."/>
            <person name="Green B."/>
            <person name="Moulton V."/>
            <person name="Van Oosterhout C."/>
            <person name="Grigoriev I."/>
        </authorList>
    </citation>
    <scope>NUCLEOTIDE SEQUENCE [LARGE SCALE GENOMIC DNA]</scope>
    <source>
        <strain evidence="2 3">CCMP1102</strain>
    </source>
</reference>
<name>A0A1E7EVP8_9STRA</name>
<sequence>MHMREYQKRIRQEINSNAADVKCFAVTPGAVWTNIIPPTPFLYPLFWFILRSPTIGAQVIKMACLDKNILKGGEYLSNCYVKATEGENGCSNDENQWKKLWELSSKQIEENEYEKFSSSADDEDDGSTKKVQ</sequence>
<proteinExistence type="predicted"/>
<accession>A0A1E7EVP8</accession>
<dbReference type="KEGG" id="fcy:FRACYDRAFT_271305"/>
<dbReference type="Gene3D" id="3.40.50.720">
    <property type="entry name" value="NAD(P)-binding Rossmann-like Domain"/>
    <property type="match status" value="1"/>
</dbReference>
<dbReference type="OrthoDB" id="37648at2759"/>
<dbReference type="EMBL" id="KV784374">
    <property type="protein sequence ID" value="OEU09929.1"/>
    <property type="molecule type" value="Genomic_DNA"/>
</dbReference>
<gene>
    <name evidence="2" type="ORF">FRACYDRAFT_271305</name>
</gene>
<evidence type="ECO:0000313" key="3">
    <source>
        <dbReference type="Proteomes" id="UP000095751"/>
    </source>
</evidence>
<organism evidence="2 3">
    <name type="scientific">Fragilariopsis cylindrus CCMP1102</name>
    <dbReference type="NCBI Taxonomy" id="635003"/>
    <lineage>
        <taxon>Eukaryota</taxon>
        <taxon>Sar</taxon>
        <taxon>Stramenopiles</taxon>
        <taxon>Ochrophyta</taxon>
        <taxon>Bacillariophyta</taxon>
        <taxon>Bacillariophyceae</taxon>
        <taxon>Bacillariophycidae</taxon>
        <taxon>Bacillariales</taxon>
        <taxon>Bacillariaceae</taxon>
        <taxon>Fragilariopsis</taxon>
    </lineage>
</organism>
<evidence type="ECO:0000313" key="2">
    <source>
        <dbReference type="EMBL" id="OEU09929.1"/>
    </source>
</evidence>
<dbReference type="Proteomes" id="UP000095751">
    <property type="component" value="Unassembled WGS sequence"/>
</dbReference>
<protein>
    <submittedName>
        <fullName evidence="2">Uncharacterized protein</fullName>
    </submittedName>
</protein>
<feature type="region of interest" description="Disordered" evidence="1">
    <location>
        <begin position="112"/>
        <end position="132"/>
    </location>
</feature>
<dbReference type="AlphaFoldDB" id="A0A1E7EVP8"/>
<evidence type="ECO:0000256" key="1">
    <source>
        <dbReference type="SAM" id="MobiDB-lite"/>
    </source>
</evidence>
<keyword evidence="3" id="KW-1185">Reference proteome</keyword>
<dbReference type="InParanoid" id="A0A1E7EVP8"/>